<feature type="region of interest" description="Disordered" evidence="1">
    <location>
        <begin position="76"/>
        <end position="96"/>
    </location>
</feature>
<gene>
    <name evidence="2" type="ORF">CEE36_09465</name>
</gene>
<organism evidence="2 3">
    <name type="scientific">candidate division TA06 bacterium B3_TA06</name>
    <dbReference type="NCBI Taxonomy" id="2012487"/>
    <lineage>
        <taxon>Bacteria</taxon>
        <taxon>Bacteria division TA06</taxon>
    </lineage>
</organism>
<dbReference type="AlphaFoldDB" id="A0A532V012"/>
<sequence>MHKRLIALGVLVVFGLGLLAGCGASKQLIAEMEAACQAADDAEARLASLESQLQTLQSDKAEKEARIQELEETIAELESAKPSRGEGGKPARATVK</sequence>
<accession>A0A532V012</accession>
<dbReference type="PROSITE" id="PS51257">
    <property type="entry name" value="PROKAR_LIPOPROTEIN"/>
    <property type="match status" value="1"/>
</dbReference>
<dbReference type="EMBL" id="NJBO01000018">
    <property type="protein sequence ID" value="TKJ40508.1"/>
    <property type="molecule type" value="Genomic_DNA"/>
</dbReference>
<proteinExistence type="predicted"/>
<reference evidence="2 3" key="1">
    <citation type="submission" date="2017-06" db="EMBL/GenBank/DDBJ databases">
        <title>Novel microbial phyla capable of carbon fixation and sulfur reduction in deep-sea sediments.</title>
        <authorList>
            <person name="Huang J."/>
            <person name="Baker B."/>
            <person name="Wang Y."/>
        </authorList>
    </citation>
    <scope>NUCLEOTIDE SEQUENCE [LARGE SCALE GENOMIC DNA]</scope>
    <source>
        <strain evidence="2">B3_TA06</strain>
    </source>
</reference>
<protein>
    <submittedName>
        <fullName evidence="2">Uncharacterized protein</fullName>
    </submittedName>
</protein>
<feature type="compositionally biased region" description="Basic and acidic residues" evidence="1">
    <location>
        <begin position="78"/>
        <end position="89"/>
    </location>
</feature>
<evidence type="ECO:0000313" key="2">
    <source>
        <dbReference type="EMBL" id="TKJ40508.1"/>
    </source>
</evidence>
<evidence type="ECO:0000313" key="3">
    <source>
        <dbReference type="Proteomes" id="UP000317778"/>
    </source>
</evidence>
<dbReference type="Proteomes" id="UP000317778">
    <property type="component" value="Unassembled WGS sequence"/>
</dbReference>
<dbReference type="SUPFAM" id="SSF46579">
    <property type="entry name" value="Prefoldin"/>
    <property type="match status" value="1"/>
</dbReference>
<comment type="caution">
    <text evidence="2">The sequence shown here is derived from an EMBL/GenBank/DDBJ whole genome shotgun (WGS) entry which is preliminary data.</text>
</comment>
<dbReference type="Gene3D" id="1.20.5.340">
    <property type="match status" value="1"/>
</dbReference>
<name>A0A532V012_UNCT6</name>
<evidence type="ECO:0000256" key="1">
    <source>
        <dbReference type="SAM" id="MobiDB-lite"/>
    </source>
</evidence>